<protein>
    <submittedName>
        <fullName evidence="1">Uncharacterized protein</fullName>
    </submittedName>
</protein>
<evidence type="ECO:0000313" key="2">
    <source>
        <dbReference type="Proteomes" id="UP000250443"/>
    </source>
</evidence>
<organism evidence="1 2">
    <name type="scientific">Pseudomonas luteola</name>
    <dbReference type="NCBI Taxonomy" id="47886"/>
    <lineage>
        <taxon>Bacteria</taxon>
        <taxon>Pseudomonadati</taxon>
        <taxon>Pseudomonadota</taxon>
        <taxon>Gammaproteobacteria</taxon>
        <taxon>Pseudomonadales</taxon>
        <taxon>Pseudomonadaceae</taxon>
        <taxon>Pseudomonas</taxon>
    </lineage>
</organism>
<name>A0A2X2CEY2_PSELU</name>
<dbReference type="Proteomes" id="UP000250443">
    <property type="component" value="Unassembled WGS sequence"/>
</dbReference>
<accession>A0A2X2CEY2</accession>
<dbReference type="EMBL" id="UAUF01000010">
    <property type="protein sequence ID" value="SPZ05301.1"/>
    <property type="molecule type" value="Genomic_DNA"/>
</dbReference>
<evidence type="ECO:0000313" key="1">
    <source>
        <dbReference type="EMBL" id="SPZ05301.1"/>
    </source>
</evidence>
<proteinExistence type="predicted"/>
<gene>
    <name evidence="1" type="ORF">NCTC11842_01721</name>
</gene>
<dbReference type="AlphaFoldDB" id="A0A2X2CEY2"/>
<reference evidence="1 2" key="1">
    <citation type="submission" date="2018-06" db="EMBL/GenBank/DDBJ databases">
        <authorList>
            <consortium name="Pathogen Informatics"/>
            <person name="Doyle S."/>
        </authorList>
    </citation>
    <scope>NUCLEOTIDE SEQUENCE [LARGE SCALE GENOMIC DNA]</scope>
    <source>
        <strain evidence="1 2">NCTC11842</strain>
    </source>
</reference>
<sequence>MNALYNADKHDSLAYFSFCIYYAIDITYANQADGLLLLGDLSQCGFATFLSIA</sequence>